<organism evidence="2 3">
    <name type="scientific">Populus trichocarpa</name>
    <name type="common">Western balsam poplar</name>
    <name type="synonym">Populus balsamifera subsp. trichocarpa</name>
    <dbReference type="NCBI Taxonomy" id="3694"/>
    <lineage>
        <taxon>Eukaryota</taxon>
        <taxon>Viridiplantae</taxon>
        <taxon>Streptophyta</taxon>
        <taxon>Embryophyta</taxon>
        <taxon>Tracheophyta</taxon>
        <taxon>Spermatophyta</taxon>
        <taxon>Magnoliopsida</taxon>
        <taxon>eudicotyledons</taxon>
        <taxon>Gunneridae</taxon>
        <taxon>Pentapetalae</taxon>
        <taxon>rosids</taxon>
        <taxon>fabids</taxon>
        <taxon>Malpighiales</taxon>
        <taxon>Salicaceae</taxon>
        <taxon>Saliceae</taxon>
        <taxon>Populus</taxon>
    </lineage>
</organism>
<feature type="region of interest" description="Disordered" evidence="1">
    <location>
        <begin position="145"/>
        <end position="182"/>
    </location>
</feature>
<proteinExistence type="predicted"/>
<reference evidence="2 3" key="1">
    <citation type="journal article" date="2006" name="Science">
        <title>The genome of black cottonwood, Populus trichocarpa (Torr. &amp; Gray).</title>
        <authorList>
            <person name="Tuskan G.A."/>
            <person name="Difazio S."/>
            <person name="Jansson S."/>
            <person name="Bohlmann J."/>
            <person name="Grigoriev I."/>
            <person name="Hellsten U."/>
            <person name="Putnam N."/>
            <person name="Ralph S."/>
            <person name="Rombauts S."/>
            <person name="Salamov A."/>
            <person name="Schein J."/>
            <person name="Sterck L."/>
            <person name="Aerts A."/>
            <person name="Bhalerao R.R."/>
            <person name="Bhalerao R.P."/>
            <person name="Blaudez D."/>
            <person name="Boerjan W."/>
            <person name="Brun A."/>
            <person name="Brunner A."/>
            <person name="Busov V."/>
            <person name="Campbell M."/>
            <person name="Carlson J."/>
            <person name="Chalot M."/>
            <person name="Chapman J."/>
            <person name="Chen G.L."/>
            <person name="Cooper D."/>
            <person name="Coutinho P.M."/>
            <person name="Couturier J."/>
            <person name="Covert S."/>
            <person name="Cronk Q."/>
            <person name="Cunningham R."/>
            <person name="Davis J."/>
            <person name="Degroeve S."/>
            <person name="Dejardin A."/>
            <person name="Depamphilis C."/>
            <person name="Detter J."/>
            <person name="Dirks B."/>
            <person name="Dubchak I."/>
            <person name="Duplessis S."/>
            <person name="Ehlting J."/>
            <person name="Ellis B."/>
            <person name="Gendler K."/>
            <person name="Goodstein D."/>
            <person name="Gribskov M."/>
            <person name="Grimwood J."/>
            <person name="Groover A."/>
            <person name="Gunter L."/>
            <person name="Hamberger B."/>
            <person name="Heinze B."/>
            <person name="Helariutta Y."/>
            <person name="Henrissat B."/>
            <person name="Holligan D."/>
            <person name="Holt R."/>
            <person name="Huang W."/>
            <person name="Islam-Faridi N."/>
            <person name="Jones S."/>
            <person name="Jones-Rhoades M."/>
            <person name="Jorgensen R."/>
            <person name="Joshi C."/>
            <person name="Kangasjarvi J."/>
            <person name="Karlsson J."/>
            <person name="Kelleher C."/>
            <person name="Kirkpatrick R."/>
            <person name="Kirst M."/>
            <person name="Kohler A."/>
            <person name="Kalluri U."/>
            <person name="Larimer F."/>
            <person name="Leebens-Mack J."/>
            <person name="Leple J.C."/>
            <person name="Locascio P."/>
            <person name="Lou Y."/>
            <person name="Lucas S."/>
            <person name="Martin F."/>
            <person name="Montanini B."/>
            <person name="Napoli C."/>
            <person name="Nelson D.R."/>
            <person name="Nelson C."/>
            <person name="Nieminen K."/>
            <person name="Nilsson O."/>
            <person name="Pereda V."/>
            <person name="Peter G."/>
            <person name="Philippe R."/>
            <person name="Pilate G."/>
            <person name="Poliakov A."/>
            <person name="Razumovskaya J."/>
            <person name="Richardson P."/>
            <person name="Rinaldi C."/>
            <person name="Ritland K."/>
            <person name="Rouze P."/>
            <person name="Ryaboy D."/>
            <person name="Schmutz J."/>
            <person name="Schrader J."/>
            <person name="Segerman B."/>
            <person name="Shin H."/>
            <person name="Siddiqui A."/>
            <person name="Sterky F."/>
            <person name="Terry A."/>
            <person name="Tsai C.J."/>
            <person name="Uberbacher E."/>
            <person name="Unneberg P."/>
            <person name="Vahala J."/>
            <person name="Wall K."/>
            <person name="Wessler S."/>
            <person name="Yang G."/>
            <person name="Yin T."/>
            <person name="Douglas C."/>
            <person name="Marra M."/>
            <person name="Sandberg G."/>
            <person name="Van de Peer Y."/>
            <person name="Rokhsar D."/>
        </authorList>
    </citation>
    <scope>NUCLEOTIDE SEQUENCE [LARGE SCALE GENOMIC DNA]</scope>
    <source>
        <strain evidence="3">cv. Nisqually</strain>
    </source>
</reference>
<gene>
    <name evidence="2" type="ORF">POPTR_011G153900</name>
</gene>
<evidence type="ECO:0000313" key="2">
    <source>
        <dbReference type="EMBL" id="PNT13632.1"/>
    </source>
</evidence>
<dbReference type="EMBL" id="CM009300">
    <property type="protein sequence ID" value="PNT13632.1"/>
    <property type="molecule type" value="Genomic_DNA"/>
</dbReference>
<feature type="compositionally biased region" description="Polar residues" evidence="1">
    <location>
        <begin position="166"/>
        <end position="182"/>
    </location>
</feature>
<sequence>MLDTDKEEHVRKHDFVRHVSVQIASQGEHVFLVKTAMELQEWPSYEAFMESSVVKIAGLEIVRAARKGFKLLLLSTNWHRRTQDDEQKTLSRKEQVVEEEETKCSSCLFGQCQIEQDIPQDSAQDGKEHLDQDTDNRENSGEVIQESHYNEPENLQKASEEIVEETSLSLSTQVMHSGNQQEMPKEIVLEPEPPAFAEAMRIYEIAKSKRSSGRASVSEKNFDEDRKRLSELLNMKAGDLVDAQEFEELQDLLAKVNSVGKDGLPIEAQVDVADIANSVKFYGRSMLGIGKKKSEVAKQV</sequence>
<evidence type="ECO:0000256" key="1">
    <source>
        <dbReference type="SAM" id="MobiDB-lite"/>
    </source>
</evidence>
<protein>
    <submittedName>
        <fullName evidence="2">Uncharacterized protein</fullName>
    </submittedName>
</protein>
<accession>A0A2K1YKS9</accession>
<dbReference type="InParanoid" id="A0A2K1YKS9"/>
<dbReference type="Proteomes" id="UP000006729">
    <property type="component" value="Chromosome 11"/>
</dbReference>
<name>A0A2K1YKS9_POPTR</name>
<keyword evidence="3" id="KW-1185">Reference proteome</keyword>
<evidence type="ECO:0000313" key="3">
    <source>
        <dbReference type="Proteomes" id="UP000006729"/>
    </source>
</evidence>
<dbReference type="AlphaFoldDB" id="A0A2K1YKS9"/>